<comment type="subunit">
    <text evidence="10">Homotetramer.</text>
</comment>
<protein>
    <recommendedName>
        <fullName evidence="10">Phosphoheptose isomerase</fullName>
        <ecNumber evidence="10">5.3.1.28</ecNumber>
    </recommendedName>
    <alternativeName>
        <fullName evidence="10">Sedoheptulose 7-phosphate isomerase</fullName>
    </alternativeName>
</protein>
<evidence type="ECO:0000313" key="13">
    <source>
        <dbReference type="Proteomes" id="UP000199297"/>
    </source>
</evidence>
<dbReference type="HAMAP" id="MF_00067">
    <property type="entry name" value="GmhA"/>
    <property type="match status" value="1"/>
</dbReference>
<feature type="domain" description="SIS" evidence="11">
    <location>
        <begin position="34"/>
        <end position="196"/>
    </location>
</feature>
<dbReference type="InterPro" id="IPR001347">
    <property type="entry name" value="SIS_dom"/>
</dbReference>
<feature type="binding site" evidence="10">
    <location>
        <begin position="49"/>
        <end position="51"/>
    </location>
    <ligand>
        <name>substrate</name>
    </ligand>
</feature>
<evidence type="ECO:0000256" key="1">
    <source>
        <dbReference type="ARBA" id="ARBA00000348"/>
    </source>
</evidence>
<organism evidence="12 13">
    <name type="scientific">Colwellia chukchiensis</name>
    <dbReference type="NCBI Taxonomy" id="641665"/>
    <lineage>
        <taxon>Bacteria</taxon>
        <taxon>Pseudomonadati</taxon>
        <taxon>Pseudomonadota</taxon>
        <taxon>Gammaproteobacteria</taxon>
        <taxon>Alteromonadales</taxon>
        <taxon>Colwelliaceae</taxon>
        <taxon>Colwellia</taxon>
    </lineage>
</organism>
<feature type="binding site" evidence="10">
    <location>
        <position position="172"/>
    </location>
    <ligand>
        <name>substrate</name>
    </ligand>
</feature>
<gene>
    <name evidence="10" type="primary">gmhA</name>
    <name evidence="12" type="ORF">SAMN05216262_10785</name>
</gene>
<feature type="binding site" evidence="10">
    <location>
        <begin position="117"/>
        <end position="119"/>
    </location>
    <ligand>
        <name>substrate</name>
    </ligand>
</feature>
<feature type="binding site" evidence="10">
    <location>
        <position position="172"/>
    </location>
    <ligand>
        <name>Zn(2+)</name>
        <dbReference type="ChEBI" id="CHEBI:29105"/>
    </ligand>
</feature>
<dbReference type="GO" id="GO:0005737">
    <property type="term" value="C:cytoplasm"/>
    <property type="evidence" value="ECO:0007669"/>
    <property type="project" value="UniProtKB-SubCell"/>
</dbReference>
<evidence type="ECO:0000313" key="12">
    <source>
        <dbReference type="EMBL" id="SEL20683.1"/>
    </source>
</evidence>
<dbReference type="AlphaFoldDB" id="A0A1H7NB06"/>
<dbReference type="GO" id="GO:0097367">
    <property type="term" value="F:carbohydrate derivative binding"/>
    <property type="evidence" value="ECO:0007669"/>
    <property type="project" value="InterPro"/>
</dbReference>
<dbReference type="Proteomes" id="UP000199297">
    <property type="component" value="Unassembled WGS sequence"/>
</dbReference>
<dbReference type="PANTHER" id="PTHR30390:SF6">
    <property type="entry name" value="DNAA INITIATOR-ASSOCIATING PROTEIN DIAA"/>
    <property type="match status" value="1"/>
</dbReference>
<dbReference type="PROSITE" id="PS51464">
    <property type="entry name" value="SIS"/>
    <property type="match status" value="1"/>
</dbReference>
<comment type="subcellular location">
    <subcellularLocation>
        <location evidence="3 10">Cytoplasm</location>
    </subcellularLocation>
</comment>
<name>A0A1H7NB06_9GAMM</name>
<dbReference type="GO" id="GO:0008270">
    <property type="term" value="F:zinc ion binding"/>
    <property type="evidence" value="ECO:0007669"/>
    <property type="project" value="UniProtKB-UniRule"/>
</dbReference>
<feature type="binding site" evidence="10">
    <location>
        <position position="58"/>
    </location>
    <ligand>
        <name>Zn(2+)</name>
        <dbReference type="ChEBI" id="CHEBI:29105"/>
    </ligand>
</feature>
<evidence type="ECO:0000256" key="5">
    <source>
        <dbReference type="ARBA" id="ARBA00022490"/>
    </source>
</evidence>
<feature type="binding site" evidence="10">
    <location>
        <position position="122"/>
    </location>
    <ligand>
        <name>substrate</name>
    </ligand>
</feature>
<feature type="binding site" evidence="10">
    <location>
        <begin position="91"/>
        <end position="92"/>
    </location>
    <ligand>
        <name>substrate</name>
    </ligand>
</feature>
<proteinExistence type="inferred from homology"/>
<comment type="cofactor">
    <cofactor evidence="10">
        <name>Zn(2+)</name>
        <dbReference type="ChEBI" id="CHEBI:29105"/>
    </cofactor>
    <text evidence="10">Binds 1 zinc ion per subunit.</text>
</comment>
<keyword evidence="5 10" id="KW-0963">Cytoplasm</keyword>
<dbReference type="RefSeq" id="WP_085284872.1">
    <property type="nucleotide sequence ID" value="NZ_FOBI01000007.1"/>
</dbReference>
<dbReference type="Pfam" id="PF13580">
    <property type="entry name" value="SIS_2"/>
    <property type="match status" value="1"/>
</dbReference>
<evidence type="ECO:0000256" key="9">
    <source>
        <dbReference type="ARBA" id="ARBA00023277"/>
    </source>
</evidence>
<evidence type="ECO:0000256" key="10">
    <source>
        <dbReference type="HAMAP-Rule" id="MF_00067"/>
    </source>
</evidence>
<keyword evidence="9 10" id="KW-0119">Carbohydrate metabolism</keyword>
<reference evidence="13" key="1">
    <citation type="submission" date="2016-10" db="EMBL/GenBank/DDBJ databases">
        <authorList>
            <person name="Varghese N."/>
            <person name="Submissions S."/>
        </authorList>
    </citation>
    <scope>NUCLEOTIDE SEQUENCE [LARGE SCALE GENOMIC DNA]</scope>
    <source>
        <strain evidence="13">CGMCC 1.9127</strain>
    </source>
</reference>
<evidence type="ECO:0000259" key="11">
    <source>
        <dbReference type="PROSITE" id="PS51464"/>
    </source>
</evidence>
<comment type="function">
    <text evidence="2 10">Catalyzes the isomerization of sedoheptulose 7-phosphate in D-glycero-D-manno-heptose 7-phosphate.</text>
</comment>
<evidence type="ECO:0000256" key="3">
    <source>
        <dbReference type="ARBA" id="ARBA00004496"/>
    </source>
</evidence>
<feature type="binding site" evidence="10">
    <location>
        <position position="180"/>
    </location>
    <ligand>
        <name>Zn(2+)</name>
        <dbReference type="ChEBI" id="CHEBI:29105"/>
    </ligand>
</feature>
<keyword evidence="6 10" id="KW-0479">Metal-binding</keyword>
<dbReference type="PANTHER" id="PTHR30390">
    <property type="entry name" value="SEDOHEPTULOSE 7-PHOSPHATE ISOMERASE / DNAA INITIATOR-ASSOCIATING FACTOR FOR REPLICATION INITIATION"/>
    <property type="match status" value="1"/>
</dbReference>
<dbReference type="EC" id="5.3.1.28" evidence="10"/>
<dbReference type="NCBIfam" id="NF010546">
    <property type="entry name" value="PRK13936.1"/>
    <property type="match status" value="1"/>
</dbReference>
<dbReference type="CDD" id="cd05006">
    <property type="entry name" value="SIS_GmhA"/>
    <property type="match status" value="1"/>
</dbReference>
<keyword evidence="13" id="KW-1185">Reference proteome</keyword>
<dbReference type="SUPFAM" id="SSF53697">
    <property type="entry name" value="SIS domain"/>
    <property type="match status" value="1"/>
</dbReference>
<dbReference type="UniPathway" id="UPA00041">
    <property type="reaction ID" value="UER00436"/>
</dbReference>
<evidence type="ECO:0000256" key="2">
    <source>
        <dbReference type="ARBA" id="ARBA00003172"/>
    </source>
</evidence>
<dbReference type="OrthoDB" id="9810929at2"/>
<feature type="binding site" evidence="10">
    <location>
        <position position="62"/>
    </location>
    <ligand>
        <name>Zn(2+)</name>
        <dbReference type="ChEBI" id="CHEBI:29105"/>
    </ligand>
</feature>
<accession>A0A1H7NB06</accession>
<dbReference type="GO" id="GO:2001061">
    <property type="term" value="P:D-glycero-D-manno-heptose 7-phosphate biosynthetic process"/>
    <property type="evidence" value="ECO:0007669"/>
    <property type="project" value="UniProtKB-UniPathway"/>
</dbReference>
<dbReference type="Gene3D" id="3.40.50.10490">
    <property type="entry name" value="Glucose-6-phosphate isomerase like protein, domain 1"/>
    <property type="match status" value="1"/>
</dbReference>
<dbReference type="InterPro" id="IPR046348">
    <property type="entry name" value="SIS_dom_sf"/>
</dbReference>
<sequence>MLERIKSNFTESIQTKIAASELLAAPIEQAGMAMVQSLLAGNKILSCGNGGSAGDAQHFSAELLNRYETERPPLPAIALTTDSSTLTSIGNDYHFDEIFSKQVRALGNNGDILLAISTSGNSRNVIKAIETAVSRDMPIIALTGGDGGDIAGLLGENDVEIRVPSSRTARIQEVHLVVIHCLCDIIDTTLFPQSEA</sequence>
<comment type="similarity">
    <text evidence="4 10">Belongs to the SIS family. GmhA subfamily.</text>
</comment>
<evidence type="ECO:0000256" key="8">
    <source>
        <dbReference type="ARBA" id="ARBA00023235"/>
    </source>
</evidence>
<comment type="miscellaneous">
    <text evidence="10">The reaction produces a racemic mixture of D-glycero-alpha-D-manno-heptose 7-phosphate and D-glycero-beta-D-manno-heptose 7-phosphate.</text>
</comment>
<dbReference type="GO" id="GO:0008968">
    <property type="term" value="F:D-sedoheptulose 7-phosphate isomerase activity"/>
    <property type="evidence" value="ECO:0007669"/>
    <property type="project" value="UniProtKB-UniRule"/>
</dbReference>
<dbReference type="InterPro" id="IPR035461">
    <property type="entry name" value="GmhA/DiaA"/>
</dbReference>
<keyword evidence="7 10" id="KW-0862">Zinc</keyword>
<evidence type="ECO:0000256" key="4">
    <source>
        <dbReference type="ARBA" id="ARBA00009894"/>
    </source>
</evidence>
<feature type="binding site" evidence="10">
    <location>
        <position position="62"/>
    </location>
    <ligand>
        <name>substrate</name>
    </ligand>
</feature>
<evidence type="ECO:0000256" key="6">
    <source>
        <dbReference type="ARBA" id="ARBA00022723"/>
    </source>
</evidence>
<evidence type="ECO:0000256" key="7">
    <source>
        <dbReference type="ARBA" id="ARBA00022833"/>
    </source>
</evidence>
<dbReference type="InterPro" id="IPR004515">
    <property type="entry name" value="Phosphoheptose_Isoase"/>
</dbReference>
<dbReference type="InterPro" id="IPR050099">
    <property type="entry name" value="SIS_GmhA/DiaA_subfam"/>
</dbReference>
<comment type="catalytic activity">
    <reaction evidence="1 10">
        <text>2 D-sedoheptulose 7-phosphate = D-glycero-alpha-D-manno-heptose 7-phosphate + D-glycero-beta-D-manno-heptose 7-phosphate</text>
        <dbReference type="Rhea" id="RHEA:27489"/>
        <dbReference type="ChEBI" id="CHEBI:57483"/>
        <dbReference type="ChEBI" id="CHEBI:60203"/>
        <dbReference type="ChEBI" id="CHEBI:60204"/>
        <dbReference type="EC" id="5.3.1.28"/>
    </reaction>
</comment>
<dbReference type="STRING" id="641665.GCA_002104455_03377"/>
<dbReference type="GO" id="GO:0005975">
    <property type="term" value="P:carbohydrate metabolic process"/>
    <property type="evidence" value="ECO:0007669"/>
    <property type="project" value="UniProtKB-UniRule"/>
</dbReference>
<keyword evidence="8 10" id="KW-0413">Isomerase</keyword>
<comment type="pathway">
    <text evidence="10">Carbohydrate biosynthesis; D-glycero-D-manno-heptose 7-phosphate biosynthesis; D-glycero-alpha-D-manno-heptose 7-phosphate and D-glycero-beta-D-manno-heptose 7-phosphate from sedoheptulose 7-phosphate: step 1/1.</text>
</comment>
<dbReference type="EMBL" id="FOBI01000007">
    <property type="protein sequence ID" value="SEL20683.1"/>
    <property type="molecule type" value="Genomic_DNA"/>
</dbReference>